<dbReference type="PANTHER" id="PTHR30408:SF12">
    <property type="entry name" value="TYPE I RESTRICTION ENZYME MJAVIII SPECIFICITY SUBUNIT"/>
    <property type="match status" value="1"/>
</dbReference>
<evidence type="ECO:0000256" key="3">
    <source>
        <dbReference type="ARBA" id="ARBA00023125"/>
    </source>
</evidence>
<feature type="domain" description="Type I restriction modification DNA specificity" evidence="4">
    <location>
        <begin position="281"/>
        <end position="400"/>
    </location>
</feature>
<dbReference type="InterPro" id="IPR044946">
    <property type="entry name" value="Restrct_endonuc_typeI_TRD_sf"/>
</dbReference>
<accession>A0A1T4WBD6</accession>
<keyword evidence="2" id="KW-0680">Restriction system</keyword>
<dbReference type="Pfam" id="PF01420">
    <property type="entry name" value="Methylase_S"/>
    <property type="match status" value="1"/>
</dbReference>
<dbReference type="RefSeq" id="WP_078783339.1">
    <property type="nucleotide sequence ID" value="NZ_FUYF01000001.1"/>
</dbReference>
<dbReference type="STRING" id="745368.SAMN02745178_00330"/>
<keyword evidence="3" id="KW-0238">DNA-binding</keyword>
<dbReference type="GeneID" id="93336826"/>
<gene>
    <name evidence="5" type="ORF">SAMN02745178_00330</name>
</gene>
<dbReference type="GO" id="GO:0009307">
    <property type="term" value="P:DNA restriction-modification system"/>
    <property type="evidence" value="ECO:0007669"/>
    <property type="project" value="UniProtKB-KW"/>
</dbReference>
<dbReference type="GO" id="GO:0003677">
    <property type="term" value="F:DNA binding"/>
    <property type="evidence" value="ECO:0007669"/>
    <property type="project" value="UniProtKB-KW"/>
</dbReference>
<sequence length="421" mass="48326">MREMKDSGIEWIGNIPASWKSVPMRYLFRECTTKNRLGQEKTALKFTYGTIIPKTNFDANTDDYVANTIMSYTVVHPGVIMINCLNLNYDFVSQRIGLVKDYGAITSAYLAIEPNNQVLSAYATYQLKSWDAAKAFHNMGTGVRKTLDFSELGKKHFVLPTLGEQKNIVAFLDSKCSEIDAISADIQKEIETLEQYKRSLVFEAISKGINGEKAANTSSDIWKEIPQSWKLVDIKYLFEIVKRIAGREGYNILSVTQKGLKVKDISGNQGQIAENYSGYQFVFPSDYVMNHMDLLTGWIDCSDQFGVTSPDYRVFRLRDKTQNDTEYYKYVMQCCYMCRIFYSLGQGVSTLGRWRLQTSAFMNFKVPVPPLHEQKEIARYLNDKCKEIELSIEQKRKQLELLSAYKKSLIYEYVTGKKEVI</sequence>
<organism evidence="5 6">
    <name type="scientific">Gemmiger formicilis</name>
    <dbReference type="NCBI Taxonomy" id="745368"/>
    <lineage>
        <taxon>Bacteria</taxon>
        <taxon>Bacillati</taxon>
        <taxon>Bacillota</taxon>
        <taxon>Clostridia</taxon>
        <taxon>Eubacteriales</taxon>
        <taxon>Gemmiger</taxon>
    </lineage>
</organism>
<name>A0A1T4WBD6_9FIRM</name>
<dbReference type="EMBL" id="FUYF01000001">
    <property type="protein sequence ID" value="SKA74429.1"/>
    <property type="molecule type" value="Genomic_DNA"/>
</dbReference>
<evidence type="ECO:0000259" key="4">
    <source>
        <dbReference type="Pfam" id="PF01420"/>
    </source>
</evidence>
<proteinExistence type="inferred from homology"/>
<comment type="similarity">
    <text evidence="1">Belongs to the type-I restriction system S methylase family.</text>
</comment>
<dbReference type="PANTHER" id="PTHR30408">
    <property type="entry name" value="TYPE-1 RESTRICTION ENZYME ECOKI SPECIFICITY PROTEIN"/>
    <property type="match status" value="1"/>
</dbReference>
<evidence type="ECO:0000256" key="1">
    <source>
        <dbReference type="ARBA" id="ARBA00010923"/>
    </source>
</evidence>
<evidence type="ECO:0000313" key="6">
    <source>
        <dbReference type="Proteomes" id="UP000190286"/>
    </source>
</evidence>
<dbReference type="AlphaFoldDB" id="A0A1T4WBD6"/>
<dbReference type="Gene3D" id="1.10.287.1120">
    <property type="entry name" value="Bipartite methylase S protein"/>
    <property type="match status" value="1"/>
</dbReference>
<keyword evidence="6" id="KW-1185">Reference proteome</keyword>
<reference evidence="5 6" key="1">
    <citation type="submission" date="2017-02" db="EMBL/GenBank/DDBJ databases">
        <authorList>
            <person name="Peterson S.W."/>
        </authorList>
    </citation>
    <scope>NUCLEOTIDE SEQUENCE [LARGE SCALE GENOMIC DNA]</scope>
    <source>
        <strain evidence="5 6">ATCC 27749</strain>
    </source>
</reference>
<dbReference type="InterPro" id="IPR052021">
    <property type="entry name" value="Type-I_RS_S_subunit"/>
</dbReference>
<dbReference type="OrthoDB" id="9795776at2"/>
<dbReference type="SUPFAM" id="SSF116734">
    <property type="entry name" value="DNA methylase specificity domain"/>
    <property type="match status" value="2"/>
</dbReference>
<evidence type="ECO:0000313" key="5">
    <source>
        <dbReference type="EMBL" id="SKA74429.1"/>
    </source>
</evidence>
<dbReference type="Gene3D" id="3.90.220.20">
    <property type="entry name" value="DNA methylase specificity domains"/>
    <property type="match status" value="2"/>
</dbReference>
<dbReference type="Proteomes" id="UP000190286">
    <property type="component" value="Unassembled WGS sequence"/>
</dbReference>
<protein>
    <submittedName>
        <fullName evidence="5">Type I restriction enzyme, S subunit</fullName>
    </submittedName>
</protein>
<evidence type="ECO:0000256" key="2">
    <source>
        <dbReference type="ARBA" id="ARBA00022747"/>
    </source>
</evidence>
<dbReference type="InterPro" id="IPR000055">
    <property type="entry name" value="Restrct_endonuc_typeI_TRD"/>
</dbReference>